<dbReference type="Proteomes" id="UP001221763">
    <property type="component" value="Unassembled WGS sequence"/>
</dbReference>
<dbReference type="InterPro" id="IPR000642">
    <property type="entry name" value="Peptidase_M41"/>
</dbReference>
<gene>
    <name evidence="14" type="primary">ftsH</name>
    <name evidence="18" type="ORF">M8044_000214</name>
</gene>
<feature type="active site" evidence="14">
    <location>
        <position position="429"/>
    </location>
</feature>
<name>A0ABT5L8M4_9MOLU</name>
<dbReference type="GO" id="GO:0008233">
    <property type="term" value="F:peptidase activity"/>
    <property type="evidence" value="ECO:0007669"/>
    <property type="project" value="UniProtKB-KW"/>
</dbReference>
<evidence type="ECO:0000256" key="13">
    <source>
        <dbReference type="ARBA" id="ARBA00023136"/>
    </source>
</evidence>
<evidence type="ECO:0000256" key="7">
    <source>
        <dbReference type="ARBA" id="ARBA00022741"/>
    </source>
</evidence>
<dbReference type="PROSITE" id="PS00674">
    <property type="entry name" value="AAA"/>
    <property type="match status" value="1"/>
</dbReference>
<dbReference type="GO" id="GO:0006508">
    <property type="term" value="P:proteolysis"/>
    <property type="evidence" value="ECO:0007669"/>
    <property type="project" value="UniProtKB-KW"/>
</dbReference>
<evidence type="ECO:0000256" key="6">
    <source>
        <dbReference type="ARBA" id="ARBA00022723"/>
    </source>
</evidence>
<evidence type="ECO:0000256" key="4">
    <source>
        <dbReference type="ARBA" id="ARBA00022670"/>
    </source>
</evidence>
<feature type="binding site" evidence="14">
    <location>
        <begin position="208"/>
        <end position="215"/>
    </location>
    <ligand>
        <name>ATP</name>
        <dbReference type="ChEBI" id="CHEBI:30616"/>
    </ligand>
</feature>
<organism evidence="18 19">
    <name type="scientific">Columbia Basin potato purple top phytoplasma</name>
    <dbReference type="NCBI Taxonomy" id="307134"/>
    <lineage>
        <taxon>Bacteria</taxon>
        <taxon>Bacillati</taxon>
        <taxon>Mycoplasmatota</taxon>
        <taxon>Mollicutes</taxon>
        <taxon>Acholeplasmatales</taxon>
        <taxon>Acholeplasmataceae</taxon>
        <taxon>Candidatus Phytoplasma</taxon>
        <taxon>16SrVI (Clover proliferation group)</taxon>
    </lineage>
</organism>
<dbReference type="InterPro" id="IPR005936">
    <property type="entry name" value="FtsH"/>
</dbReference>
<evidence type="ECO:0000256" key="15">
    <source>
        <dbReference type="RuleBase" id="RU003651"/>
    </source>
</evidence>
<protein>
    <recommendedName>
        <fullName evidence="14">ATP-dependent zinc metalloprotease FtsH</fullName>
        <ecNumber evidence="14">3.4.24.-</ecNumber>
    </recommendedName>
</protein>
<comment type="similarity">
    <text evidence="2 14">In the C-terminal section; belongs to the peptidase M41 family.</text>
</comment>
<evidence type="ECO:0000256" key="8">
    <source>
        <dbReference type="ARBA" id="ARBA00022801"/>
    </source>
</evidence>
<proteinExistence type="inferred from homology"/>
<dbReference type="NCBIfam" id="TIGR01241">
    <property type="entry name" value="FtsH_fam"/>
    <property type="match status" value="1"/>
</dbReference>
<evidence type="ECO:0000256" key="9">
    <source>
        <dbReference type="ARBA" id="ARBA00022833"/>
    </source>
</evidence>
<dbReference type="GO" id="GO:0016829">
    <property type="term" value="F:lyase activity"/>
    <property type="evidence" value="ECO:0007669"/>
    <property type="project" value="UniProtKB-KW"/>
</dbReference>
<dbReference type="SUPFAM" id="SSF52540">
    <property type="entry name" value="P-loop containing nucleoside triphosphate hydrolases"/>
    <property type="match status" value="1"/>
</dbReference>
<comment type="function">
    <text evidence="14">Acts as a processive, ATP-dependent zinc metallopeptidase for both cytoplasmic and membrane proteins. Plays a role in the quality control of integral membrane proteins.</text>
</comment>
<comment type="caution">
    <text evidence="18">The sequence shown here is derived from an EMBL/GenBank/DDBJ whole genome shotgun (WGS) entry which is preliminary data.</text>
</comment>
<keyword evidence="5 14" id="KW-0812">Transmembrane</keyword>
<dbReference type="PANTHER" id="PTHR23076">
    <property type="entry name" value="METALLOPROTEASE M41 FTSH"/>
    <property type="match status" value="1"/>
</dbReference>
<keyword evidence="6 14" id="KW-0479">Metal-binding</keyword>
<keyword evidence="19" id="KW-1185">Reference proteome</keyword>
<dbReference type="InterPro" id="IPR027417">
    <property type="entry name" value="P-loop_NTPase"/>
</dbReference>
<dbReference type="EMBL" id="JANHJP010000003">
    <property type="protein sequence ID" value="MDC9031995.1"/>
    <property type="molecule type" value="Genomic_DNA"/>
</dbReference>
<keyword evidence="11 14" id="KW-1133">Transmembrane helix</keyword>
<dbReference type="Pfam" id="PF01434">
    <property type="entry name" value="Peptidase_M41"/>
    <property type="match status" value="1"/>
</dbReference>
<dbReference type="CDD" id="cd19501">
    <property type="entry name" value="RecA-like_FtsH"/>
    <property type="match status" value="1"/>
</dbReference>
<dbReference type="SMART" id="SM00382">
    <property type="entry name" value="AAA"/>
    <property type="match status" value="1"/>
</dbReference>
<evidence type="ECO:0000259" key="17">
    <source>
        <dbReference type="SMART" id="SM00382"/>
    </source>
</evidence>
<keyword evidence="10 14" id="KW-0067">ATP-binding</keyword>
<evidence type="ECO:0000313" key="18">
    <source>
        <dbReference type="EMBL" id="MDC9031995.1"/>
    </source>
</evidence>
<dbReference type="SUPFAM" id="SSF140990">
    <property type="entry name" value="FtsH protease domain-like"/>
    <property type="match status" value="1"/>
</dbReference>
<evidence type="ECO:0000313" key="19">
    <source>
        <dbReference type="Proteomes" id="UP001221763"/>
    </source>
</evidence>
<comment type="subunit">
    <text evidence="14">Homohexamer.</text>
</comment>
<feature type="compositionally biased region" description="Acidic residues" evidence="16">
    <location>
        <begin position="637"/>
        <end position="663"/>
    </location>
</feature>
<evidence type="ECO:0000256" key="16">
    <source>
        <dbReference type="SAM" id="MobiDB-lite"/>
    </source>
</evidence>
<keyword evidence="12 14" id="KW-0482">Metalloprotease</keyword>
<evidence type="ECO:0000256" key="5">
    <source>
        <dbReference type="ARBA" id="ARBA00022692"/>
    </source>
</evidence>
<feature type="binding site" evidence="14">
    <location>
        <position position="504"/>
    </location>
    <ligand>
        <name>Zn(2+)</name>
        <dbReference type="ChEBI" id="CHEBI:29105"/>
        <note>catalytic</note>
    </ligand>
</feature>
<feature type="binding site" evidence="14">
    <location>
        <position position="432"/>
    </location>
    <ligand>
        <name>Zn(2+)</name>
        <dbReference type="ChEBI" id="CHEBI:29105"/>
        <note>catalytic</note>
    </ligand>
</feature>
<dbReference type="Gene3D" id="1.10.8.60">
    <property type="match status" value="1"/>
</dbReference>
<dbReference type="HAMAP" id="MF_01458">
    <property type="entry name" value="FtsH"/>
    <property type="match status" value="1"/>
</dbReference>
<feature type="binding site" evidence="14">
    <location>
        <position position="428"/>
    </location>
    <ligand>
        <name>Zn(2+)</name>
        <dbReference type="ChEBI" id="CHEBI:29105"/>
        <note>catalytic</note>
    </ligand>
</feature>
<evidence type="ECO:0000256" key="14">
    <source>
        <dbReference type="HAMAP-Rule" id="MF_01458"/>
    </source>
</evidence>
<reference evidence="18 19" key="1">
    <citation type="journal article" date="2023" name="Plant">
        <title>Draft Genome Sequence Resource of CBPPT1, a 'Candidatus Phytoplasma trifolii'-Related Strain Associated with Potato Purple Top Disease in the Columbia Basin, U.S.A.</title>
        <authorList>
            <person name="Wei W."/>
            <person name="Shao J."/>
            <person name="Bottner-Parker K.D."/>
            <person name="Zhao Y."/>
        </authorList>
    </citation>
    <scope>NUCLEOTIDE SEQUENCE [LARGE SCALE GENOMIC DNA]</scope>
    <source>
        <strain evidence="18 19">CBPPT1</strain>
    </source>
</reference>
<sequence length="663" mass="75309">MKQLKQFFKKINFFYIIFMILVVGLILSFDNIINKKDNKDPMLIKDKKEEIQSIKPYLVGLGYYDLEVTYNNDKKETFYNVSKTDFNKIKEEIRDEKTNIILSGNYIRDELHGFKPFVRSSNICFILFLFYLMIKFMSNTANQFLEQFGDKGKKQQSKKFRQSTLNFKDVAGAEEEKEELQELVDFLKHPKKYVAMGARIPKGVLLTGPPGTGKTLLAKALAGEANVPFFAVSGSEFVEMFVGLGASRIRSLFKSAQLHAPCIIFIDEIETVARKRGFSHGNTEQEQTLNQLLIELDGYNQNQGVIVIAATNQPDFLDPALVRPGRFDRRFIVNLPSLKDREAILRLHSQNKKISPDVDLGDLARLTSGFSGAQLEGILNEAALLATRNNAFAIDKKIISEAVDRILMGLAKKSIKYSEKEKKMVAYHEVGHAVIGLKLADALKIQKVTIIPRGNAGGYNLFSNEEESFFSSKKKLLAEITSLLGGRAAEELFLDDISNGAYQDLKMATNIAKKMVTVFGMSDLGLAQFEEGNTFHKNFSDPKALEIDQAIQKIIFNCYESAKKIISENKELFLRIAEYLLEVETLSKKDIQEILETNKLSWFDEQKRKEKISKDELNKDESKQDDSKKDESKQDNSEQDDVSNLETFLDEYNDDEDADKNNK</sequence>
<feature type="transmembrane region" description="Helical" evidence="14">
    <location>
        <begin position="12"/>
        <end position="33"/>
    </location>
</feature>
<comment type="caution">
    <text evidence="14">Lacks conserved residue(s) required for the propagation of feature annotation.</text>
</comment>
<evidence type="ECO:0000256" key="12">
    <source>
        <dbReference type="ARBA" id="ARBA00023049"/>
    </source>
</evidence>
<accession>A0ABT5L8M4</accession>
<dbReference type="InterPro" id="IPR003959">
    <property type="entry name" value="ATPase_AAA_core"/>
</dbReference>
<keyword evidence="7 14" id="KW-0547">Nucleotide-binding</keyword>
<evidence type="ECO:0000256" key="2">
    <source>
        <dbReference type="ARBA" id="ARBA00010044"/>
    </source>
</evidence>
<keyword evidence="4 14" id="KW-0645">Protease</keyword>
<dbReference type="Pfam" id="PF17862">
    <property type="entry name" value="AAA_lid_3"/>
    <property type="match status" value="1"/>
</dbReference>
<dbReference type="EC" id="3.4.24.-" evidence="14"/>
<feature type="domain" description="AAA+ ATPase" evidence="17">
    <location>
        <begin position="200"/>
        <end position="337"/>
    </location>
</feature>
<dbReference type="InterPro" id="IPR003960">
    <property type="entry name" value="ATPase_AAA_CS"/>
</dbReference>
<keyword evidence="9 14" id="KW-0862">Zinc</keyword>
<keyword evidence="13 14" id="KW-0472">Membrane</keyword>
<dbReference type="InterPro" id="IPR003593">
    <property type="entry name" value="AAA+_ATPase"/>
</dbReference>
<feature type="compositionally biased region" description="Basic and acidic residues" evidence="16">
    <location>
        <begin position="613"/>
        <end position="636"/>
    </location>
</feature>
<evidence type="ECO:0000256" key="1">
    <source>
        <dbReference type="ARBA" id="ARBA00004370"/>
    </source>
</evidence>
<dbReference type="Gene3D" id="3.40.50.300">
    <property type="entry name" value="P-loop containing nucleotide triphosphate hydrolases"/>
    <property type="match status" value="1"/>
</dbReference>
<dbReference type="RefSeq" id="WP_425306203.1">
    <property type="nucleotide sequence ID" value="NZ_JANHJP010000003.1"/>
</dbReference>
<evidence type="ECO:0000256" key="10">
    <source>
        <dbReference type="ARBA" id="ARBA00022840"/>
    </source>
</evidence>
<comment type="subcellular location">
    <subcellularLocation>
        <location evidence="14">Cell membrane</location>
        <topology evidence="14">Multi-pass membrane protein</topology>
        <orientation evidence="14">Cytoplasmic side</orientation>
    </subcellularLocation>
    <subcellularLocation>
        <location evidence="1">Membrane</location>
    </subcellularLocation>
</comment>
<comment type="similarity">
    <text evidence="14">In the central section; belongs to the AAA ATPase family.</text>
</comment>
<keyword evidence="3 14" id="KW-1003">Cell membrane</keyword>
<dbReference type="Gene3D" id="1.20.58.760">
    <property type="entry name" value="Peptidase M41"/>
    <property type="match status" value="1"/>
</dbReference>
<comment type="cofactor">
    <cofactor evidence="14">
        <name>Zn(2+)</name>
        <dbReference type="ChEBI" id="CHEBI:29105"/>
    </cofactor>
    <text evidence="14">Binds 1 zinc ion per subunit.</text>
</comment>
<dbReference type="Pfam" id="PF00004">
    <property type="entry name" value="AAA"/>
    <property type="match status" value="1"/>
</dbReference>
<evidence type="ECO:0000256" key="11">
    <source>
        <dbReference type="ARBA" id="ARBA00022989"/>
    </source>
</evidence>
<keyword evidence="8 14" id="KW-0378">Hydrolase</keyword>
<feature type="region of interest" description="Disordered" evidence="16">
    <location>
        <begin position="613"/>
        <end position="663"/>
    </location>
</feature>
<dbReference type="PANTHER" id="PTHR23076:SF113">
    <property type="entry name" value="ATP-DEPENDENT ZINC METALLOPROTEASE FTSH 1, CHLOROPLASTIC-RELATED"/>
    <property type="match status" value="1"/>
</dbReference>
<evidence type="ECO:0000256" key="3">
    <source>
        <dbReference type="ARBA" id="ARBA00022475"/>
    </source>
</evidence>
<comment type="similarity">
    <text evidence="15">Belongs to the AAA ATPase family.</text>
</comment>
<dbReference type="InterPro" id="IPR037219">
    <property type="entry name" value="Peptidase_M41-like"/>
</dbReference>
<dbReference type="InterPro" id="IPR041569">
    <property type="entry name" value="AAA_lid_3"/>
</dbReference>